<dbReference type="RefSeq" id="XP_033666874.1">
    <property type="nucleotide sequence ID" value="XM_033806914.1"/>
</dbReference>
<evidence type="ECO:0000256" key="2">
    <source>
        <dbReference type="SAM" id="SignalP"/>
    </source>
</evidence>
<evidence type="ECO:0008006" key="5">
    <source>
        <dbReference type="Google" id="ProtNLM"/>
    </source>
</evidence>
<dbReference type="Proteomes" id="UP000799537">
    <property type="component" value="Unassembled WGS sequence"/>
</dbReference>
<evidence type="ECO:0000313" key="4">
    <source>
        <dbReference type="Proteomes" id="UP000799537"/>
    </source>
</evidence>
<feature type="transmembrane region" description="Helical" evidence="1">
    <location>
        <begin position="336"/>
        <end position="357"/>
    </location>
</feature>
<evidence type="ECO:0000256" key="1">
    <source>
        <dbReference type="SAM" id="Phobius"/>
    </source>
</evidence>
<organism evidence="3 4">
    <name type="scientific">Zasmidium cellare ATCC 36951</name>
    <dbReference type="NCBI Taxonomy" id="1080233"/>
    <lineage>
        <taxon>Eukaryota</taxon>
        <taxon>Fungi</taxon>
        <taxon>Dikarya</taxon>
        <taxon>Ascomycota</taxon>
        <taxon>Pezizomycotina</taxon>
        <taxon>Dothideomycetes</taxon>
        <taxon>Dothideomycetidae</taxon>
        <taxon>Mycosphaerellales</taxon>
        <taxon>Mycosphaerellaceae</taxon>
        <taxon>Zasmidium</taxon>
    </lineage>
</organism>
<protein>
    <recommendedName>
        <fullName evidence="5">Protein ROT1</fullName>
    </recommendedName>
</protein>
<name>A0A6A6CFR2_ZASCE</name>
<keyword evidence="1" id="KW-0472">Membrane</keyword>
<dbReference type="OrthoDB" id="4717190at2759"/>
<proteinExistence type="predicted"/>
<dbReference type="AlphaFoldDB" id="A0A6A6CFR2"/>
<keyword evidence="1" id="KW-0812">Transmembrane</keyword>
<dbReference type="GeneID" id="54560186"/>
<feature type="signal peptide" evidence="2">
    <location>
        <begin position="1"/>
        <end position="19"/>
    </location>
</feature>
<feature type="chain" id="PRO_5025340434" description="Protein ROT1" evidence="2">
    <location>
        <begin position="20"/>
        <end position="363"/>
    </location>
</feature>
<accession>A0A6A6CFR2</accession>
<keyword evidence="4" id="KW-1185">Reference proteome</keyword>
<keyword evidence="1" id="KW-1133">Transmembrane helix</keyword>
<reference evidence="3" key="1">
    <citation type="journal article" date="2020" name="Stud. Mycol.">
        <title>101 Dothideomycetes genomes: a test case for predicting lifestyles and emergence of pathogens.</title>
        <authorList>
            <person name="Haridas S."/>
            <person name="Albert R."/>
            <person name="Binder M."/>
            <person name="Bloem J."/>
            <person name="Labutti K."/>
            <person name="Salamov A."/>
            <person name="Andreopoulos B."/>
            <person name="Baker S."/>
            <person name="Barry K."/>
            <person name="Bills G."/>
            <person name="Bluhm B."/>
            <person name="Cannon C."/>
            <person name="Castanera R."/>
            <person name="Culley D."/>
            <person name="Daum C."/>
            <person name="Ezra D."/>
            <person name="Gonzalez J."/>
            <person name="Henrissat B."/>
            <person name="Kuo A."/>
            <person name="Liang C."/>
            <person name="Lipzen A."/>
            <person name="Lutzoni F."/>
            <person name="Magnuson J."/>
            <person name="Mondo S."/>
            <person name="Nolan M."/>
            <person name="Ohm R."/>
            <person name="Pangilinan J."/>
            <person name="Park H.-J."/>
            <person name="Ramirez L."/>
            <person name="Alfaro M."/>
            <person name="Sun H."/>
            <person name="Tritt A."/>
            <person name="Yoshinaga Y."/>
            <person name="Zwiers L.-H."/>
            <person name="Turgeon B."/>
            <person name="Goodwin S."/>
            <person name="Spatafora J."/>
            <person name="Crous P."/>
            <person name="Grigoriev I."/>
        </authorList>
    </citation>
    <scope>NUCLEOTIDE SEQUENCE</scope>
    <source>
        <strain evidence="3">ATCC 36951</strain>
    </source>
</reference>
<gene>
    <name evidence="3" type="ORF">M409DRAFT_23712</name>
</gene>
<dbReference type="EMBL" id="ML993598">
    <property type="protein sequence ID" value="KAF2165985.1"/>
    <property type="molecule type" value="Genomic_DNA"/>
</dbReference>
<sequence>MSLLFWPMLFLLITGYLLPFSEDATGGNHNLHYLSPEARRSITPFGSITNIPNRHTPLGVADSKEMYTLYVPGAGFLWSDEMVWAQSGPCSEEYEVEGSERVFFEDRFAERYPWIVEVKNPLERKKKTKKSRSKVGVIKSGSEVQIKSWTSNDYLCLIPGERVTSEAGYFPADEGDVEESTQDTKSGRTELQRIRVGNLPTPCDWTIYYDPSDDSGVVFYNSDYSCRLATTFRSLSNEVATNDTVQRTLRSEIEASCTVNANDASSSFHLIDVSPVTNRPSSRKALANHGPSFPQRSWIVVRARNAVSQFRNRFADNSTPMPQLERRNSSSQLNEFFAVTGIVGLHGLMDFLSLFLAPRNCSR</sequence>
<keyword evidence="2" id="KW-0732">Signal</keyword>
<evidence type="ECO:0000313" key="3">
    <source>
        <dbReference type="EMBL" id="KAF2165985.1"/>
    </source>
</evidence>